<feature type="region of interest" description="Disordered" evidence="1">
    <location>
        <begin position="116"/>
        <end position="170"/>
    </location>
</feature>
<reference evidence="2 3" key="2">
    <citation type="submission" date="2020-03" db="EMBL/GenBank/DDBJ databases">
        <authorList>
            <person name="Ichikawa N."/>
            <person name="Kimura A."/>
            <person name="Kitahashi Y."/>
            <person name="Uohara A."/>
        </authorList>
    </citation>
    <scope>NUCLEOTIDE SEQUENCE [LARGE SCALE GENOMIC DNA]</scope>
    <source>
        <strain evidence="2 3">NBRC 108639</strain>
    </source>
</reference>
<evidence type="ECO:0000313" key="3">
    <source>
        <dbReference type="Proteomes" id="UP000482800"/>
    </source>
</evidence>
<name>A0A6V8KAN7_9ACTN</name>
<keyword evidence="3" id="KW-1185">Reference proteome</keyword>
<gene>
    <name evidence="2" type="ORF">Phou_064720</name>
</gene>
<dbReference type="EMBL" id="BLPF01000002">
    <property type="protein sequence ID" value="GFJ82292.1"/>
    <property type="molecule type" value="Genomic_DNA"/>
</dbReference>
<reference evidence="2 3" key="1">
    <citation type="submission" date="2020-03" db="EMBL/GenBank/DDBJ databases">
        <title>Whole genome shotgun sequence of Phytohabitans houttuyneae NBRC 108639.</title>
        <authorList>
            <person name="Komaki H."/>
            <person name="Tamura T."/>
        </authorList>
    </citation>
    <scope>NUCLEOTIDE SEQUENCE [LARGE SCALE GENOMIC DNA]</scope>
    <source>
        <strain evidence="2 3">NBRC 108639</strain>
    </source>
</reference>
<organism evidence="2 3">
    <name type="scientific">Phytohabitans houttuyneae</name>
    <dbReference type="NCBI Taxonomy" id="1076126"/>
    <lineage>
        <taxon>Bacteria</taxon>
        <taxon>Bacillati</taxon>
        <taxon>Actinomycetota</taxon>
        <taxon>Actinomycetes</taxon>
        <taxon>Micromonosporales</taxon>
        <taxon>Micromonosporaceae</taxon>
    </lineage>
</organism>
<evidence type="ECO:0000313" key="2">
    <source>
        <dbReference type="EMBL" id="GFJ82292.1"/>
    </source>
</evidence>
<proteinExistence type="predicted"/>
<sequence>MRIRCATMTTVRPAISRSIPSCTAASFIGSSAELTSSSSTIGASLSSARAIETRWRSLPDSSAPARGPPHVPQRAVQQREALGGPAAGAQHGLGLQVLDDPRGGLVVALAALGVGGGRRASGPDLDRGDDRGGDQRGKPQLPVERRRGQLSGRAGSRVAPGPSRPAWDRW</sequence>
<evidence type="ECO:0000256" key="1">
    <source>
        <dbReference type="SAM" id="MobiDB-lite"/>
    </source>
</evidence>
<accession>A0A6V8KAN7</accession>
<feature type="compositionally biased region" description="Basic and acidic residues" evidence="1">
    <location>
        <begin position="124"/>
        <end position="147"/>
    </location>
</feature>
<protein>
    <submittedName>
        <fullName evidence="2">Uncharacterized protein</fullName>
    </submittedName>
</protein>
<comment type="caution">
    <text evidence="2">The sequence shown here is derived from an EMBL/GenBank/DDBJ whole genome shotgun (WGS) entry which is preliminary data.</text>
</comment>
<dbReference type="Proteomes" id="UP000482800">
    <property type="component" value="Unassembled WGS sequence"/>
</dbReference>
<feature type="region of interest" description="Disordered" evidence="1">
    <location>
        <begin position="57"/>
        <end position="93"/>
    </location>
</feature>
<dbReference type="AlphaFoldDB" id="A0A6V8KAN7"/>